<dbReference type="Pfam" id="PF00174">
    <property type="entry name" value="Oxidored_molyb"/>
    <property type="match status" value="1"/>
</dbReference>
<dbReference type="InterPro" id="IPR000572">
    <property type="entry name" value="OxRdtase_Mopterin-bd_dom"/>
</dbReference>
<evidence type="ECO:0000313" key="4">
    <source>
        <dbReference type="Proteomes" id="UP000233332"/>
    </source>
</evidence>
<keyword evidence="4" id="KW-1185">Reference proteome</keyword>
<feature type="chain" id="PRO_5014704023" description="Oxidoreductase molybdopterin-binding domain-containing protein" evidence="1">
    <location>
        <begin position="27"/>
        <end position="160"/>
    </location>
</feature>
<reference evidence="3 4" key="1">
    <citation type="submission" date="2017-09" db="EMBL/GenBank/DDBJ databases">
        <title>Biodiversity and function of Thalassospira species in the particle-attached aromatic-hydrocarbon-degrading consortia from the surface seawater of the China South Sea.</title>
        <authorList>
            <person name="Dong C."/>
            <person name="Lai Q."/>
            <person name="Shao Z."/>
        </authorList>
    </citation>
    <scope>NUCLEOTIDE SEQUENCE [LARGE SCALE GENOMIC DNA]</scope>
    <source>
        <strain evidence="3 4">139Z-12</strain>
    </source>
</reference>
<evidence type="ECO:0000259" key="2">
    <source>
        <dbReference type="Pfam" id="PF00174"/>
    </source>
</evidence>
<dbReference type="Proteomes" id="UP000233332">
    <property type="component" value="Unassembled WGS sequence"/>
</dbReference>
<gene>
    <name evidence="3" type="ORF">COO92_09295</name>
</gene>
<dbReference type="SUPFAM" id="SSF56524">
    <property type="entry name" value="Oxidoreductase molybdopterin-binding domain"/>
    <property type="match status" value="1"/>
</dbReference>
<feature type="domain" description="Oxidoreductase molybdopterin-binding" evidence="2">
    <location>
        <begin position="56"/>
        <end position="133"/>
    </location>
</feature>
<organism evidence="3 4">
    <name type="scientific">Thalassospira lohafexi</name>
    <dbReference type="NCBI Taxonomy" id="744227"/>
    <lineage>
        <taxon>Bacteria</taxon>
        <taxon>Pseudomonadati</taxon>
        <taxon>Pseudomonadota</taxon>
        <taxon>Alphaproteobacteria</taxon>
        <taxon>Rhodospirillales</taxon>
        <taxon>Thalassospiraceae</taxon>
        <taxon>Thalassospira</taxon>
    </lineage>
</organism>
<keyword evidence="1" id="KW-0732">Signal</keyword>
<dbReference type="Gene3D" id="3.90.420.10">
    <property type="entry name" value="Oxidoreductase, molybdopterin-binding domain"/>
    <property type="match status" value="1"/>
</dbReference>
<comment type="caution">
    <text evidence="3">The sequence shown here is derived from an EMBL/GenBank/DDBJ whole genome shotgun (WGS) entry which is preliminary data.</text>
</comment>
<dbReference type="AlphaFoldDB" id="A0A2N3L884"/>
<dbReference type="RefSeq" id="WP_101301562.1">
    <property type="nucleotide sequence ID" value="NZ_NXGX01000003.1"/>
</dbReference>
<protein>
    <recommendedName>
        <fullName evidence="2">Oxidoreductase molybdopterin-binding domain-containing protein</fullName>
    </recommendedName>
</protein>
<name>A0A2N3L884_9PROT</name>
<evidence type="ECO:0000256" key="1">
    <source>
        <dbReference type="SAM" id="SignalP"/>
    </source>
</evidence>
<sequence>MKMKCWVKLLVMFVAVTGLYATPAKAGSSVTLAKTDGTSVTISMEKLMEMPVTEFYTSTPWTSGIQKFRGVDFKLLLDTAGIDADTVRVSALNDYSVMVPANVLRTDGAILAYHMNDAEMSVREKGPFWVVFPYDKDVRFQTDAYWAYSVWQVKAIDGQN</sequence>
<dbReference type="EMBL" id="NXGX01000003">
    <property type="protein sequence ID" value="PKR59019.1"/>
    <property type="molecule type" value="Genomic_DNA"/>
</dbReference>
<evidence type="ECO:0000313" key="3">
    <source>
        <dbReference type="EMBL" id="PKR59019.1"/>
    </source>
</evidence>
<dbReference type="InterPro" id="IPR036374">
    <property type="entry name" value="OxRdtase_Mopterin-bd_sf"/>
</dbReference>
<feature type="signal peptide" evidence="1">
    <location>
        <begin position="1"/>
        <end position="26"/>
    </location>
</feature>
<accession>A0A2N3L884</accession>
<proteinExistence type="predicted"/>